<dbReference type="Proteomes" id="UP001189429">
    <property type="component" value="Unassembled WGS sequence"/>
</dbReference>
<evidence type="ECO:0000313" key="5">
    <source>
        <dbReference type="Proteomes" id="UP001189429"/>
    </source>
</evidence>
<dbReference type="InterPro" id="IPR011990">
    <property type="entry name" value="TPR-like_helical_dom_sf"/>
</dbReference>
<accession>A0ABN9T773</accession>
<evidence type="ECO:0000313" key="4">
    <source>
        <dbReference type="EMBL" id="CAK0840911.1"/>
    </source>
</evidence>
<dbReference type="Gene3D" id="1.25.40.10">
    <property type="entry name" value="Tetratricopeptide repeat domain"/>
    <property type="match status" value="1"/>
</dbReference>
<dbReference type="PANTHER" id="PTHR11242">
    <property type="entry name" value="ARYL HYDROCARBON RECEPTOR INTERACTING PROTEIN RELATED"/>
    <property type="match status" value="1"/>
</dbReference>
<feature type="region of interest" description="Disordered" evidence="3">
    <location>
        <begin position="82"/>
        <end position="119"/>
    </location>
</feature>
<evidence type="ECO:0000256" key="1">
    <source>
        <dbReference type="ARBA" id="ARBA00022737"/>
    </source>
</evidence>
<reference evidence="4" key="1">
    <citation type="submission" date="2023-10" db="EMBL/GenBank/DDBJ databases">
        <authorList>
            <person name="Chen Y."/>
            <person name="Shah S."/>
            <person name="Dougan E. K."/>
            <person name="Thang M."/>
            <person name="Chan C."/>
        </authorList>
    </citation>
    <scope>NUCLEOTIDE SEQUENCE [LARGE SCALE GENOMIC DNA]</scope>
</reference>
<comment type="caution">
    <text evidence="4">The sequence shown here is derived from an EMBL/GenBank/DDBJ whole genome shotgun (WGS) entry which is preliminary data.</text>
</comment>
<keyword evidence="1" id="KW-0677">Repeat</keyword>
<dbReference type="InterPro" id="IPR039663">
    <property type="entry name" value="AIP/AIPL1/TTC9"/>
</dbReference>
<keyword evidence="5" id="KW-1185">Reference proteome</keyword>
<protein>
    <submittedName>
        <fullName evidence="4">Uncharacterized protein</fullName>
    </submittedName>
</protein>
<gene>
    <name evidence="4" type="ORF">PCOR1329_LOCUS36239</name>
</gene>
<evidence type="ECO:0000256" key="2">
    <source>
        <dbReference type="ARBA" id="ARBA00022803"/>
    </source>
</evidence>
<keyword evidence="2" id="KW-0802">TPR repeat</keyword>
<evidence type="ECO:0000256" key="3">
    <source>
        <dbReference type="SAM" id="MobiDB-lite"/>
    </source>
</evidence>
<dbReference type="SUPFAM" id="SSF48452">
    <property type="entry name" value="TPR-like"/>
    <property type="match status" value="1"/>
</dbReference>
<organism evidence="4 5">
    <name type="scientific">Prorocentrum cordatum</name>
    <dbReference type="NCBI Taxonomy" id="2364126"/>
    <lineage>
        <taxon>Eukaryota</taxon>
        <taxon>Sar</taxon>
        <taxon>Alveolata</taxon>
        <taxon>Dinophyceae</taxon>
        <taxon>Prorocentrales</taxon>
        <taxon>Prorocentraceae</taxon>
        <taxon>Prorocentrum</taxon>
    </lineage>
</organism>
<dbReference type="EMBL" id="CAUYUJ010014410">
    <property type="protein sequence ID" value="CAK0840911.1"/>
    <property type="molecule type" value="Genomic_DNA"/>
</dbReference>
<feature type="compositionally biased region" description="Pro residues" evidence="3">
    <location>
        <begin position="100"/>
        <end position="115"/>
    </location>
</feature>
<proteinExistence type="predicted"/>
<sequence length="353" mass="38295">MPGPVEAAVEVAAPPTGDGVAWPDDASTTGPVLAADYRKWDAFHDEDDMNSVDGDDGGYREPALGDLDELVGPADEVALIHENWRKESRRRQRAERPQAAEPPVPSRAAEPPLPTGPVIQRPCEYRPLDGPSAAPAQAIAREYDKWQKFDVDAECLNLDNESTTAEGDRTRVSAGPQSAMLQCENYTKDREEYDLDQDIDKQMGGLKKVIAQRVKDAVARKDEGNKLIRAGRSREACVAYARGLEEMHLCEQASVLMSDSVQDKNKRLVSDLQRNLAAAQLEAGEFEGAVEICTGLLKSSGGNDEKALYRRAMALLQLGRAGDAEGDIASLAAKRGDADAAVRRLRSQSAAVN</sequence>
<name>A0ABN9T773_9DINO</name>
<dbReference type="PANTHER" id="PTHR11242:SF0">
    <property type="entry name" value="TPR_REGION DOMAIN-CONTAINING PROTEIN"/>
    <property type="match status" value="1"/>
</dbReference>